<proteinExistence type="predicted"/>
<keyword evidence="1" id="KW-0812">Transmembrane</keyword>
<evidence type="ECO:0000256" key="1">
    <source>
        <dbReference type="SAM" id="Phobius"/>
    </source>
</evidence>
<gene>
    <name evidence="2" type="ORF">PSU4_04610</name>
</gene>
<keyword evidence="1" id="KW-0472">Membrane</keyword>
<comment type="caution">
    <text evidence="2">The sequence shown here is derived from an EMBL/GenBank/DDBJ whole genome shotgun (WGS) entry which is preliminary data.</text>
</comment>
<reference evidence="2 3" key="1">
    <citation type="submission" date="2019-07" db="EMBL/GenBank/DDBJ databases">
        <title>Whole genome shotgun sequence of Pseudonocardia sulfidoxydans NBRC 16205.</title>
        <authorList>
            <person name="Hosoyama A."/>
            <person name="Uohara A."/>
            <person name="Ohji S."/>
            <person name="Ichikawa N."/>
        </authorList>
    </citation>
    <scope>NUCLEOTIDE SEQUENCE [LARGE SCALE GENOMIC DNA]</scope>
    <source>
        <strain evidence="2 3">NBRC 16205</strain>
    </source>
</reference>
<dbReference type="RefSeq" id="WP_147102252.1">
    <property type="nucleotide sequence ID" value="NZ_BJVJ01000003.1"/>
</dbReference>
<sequence length="224" mass="22444">MSAPAGARPDASGPRTRWGRVPLSRRSRILVAIAAVVTAVVAAVATFVALGAARPAYNAAATVALVPAPGLTPVQASEAWKDINSGRATSVAIVVFRQGQWLVPAAEAAGVAVDRVSVTVAPGTAAATGSSTALIDISSTAPSPSGAEAVAATVIDKAGPAVRQAAGAYAVQVTNSPDGTAVPQEKPRTEMLMIVALAGGLVGGGLTWLRVRGREAEARRARRA</sequence>
<dbReference type="EMBL" id="BJVJ01000003">
    <property type="protein sequence ID" value="GEL21507.1"/>
    <property type="molecule type" value="Genomic_DNA"/>
</dbReference>
<protein>
    <recommendedName>
        <fullName evidence="4">Capsular polysaccharide biosynthesis protein</fullName>
    </recommendedName>
</protein>
<feature type="transmembrane region" description="Helical" evidence="1">
    <location>
        <begin position="29"/>
        <end position="53"/>
    </location>
</feature>
<keyword evidence="1" id="KW-1133">Transmembrane helix</keyword>
<evidence type="ECO:0000313" key="2">
    <source>
        <dbReference type="EMBL" id="GEL21507.1"/>
    </source>
</evidence>
<evidence type="ECO:0008006" key="4">
    <source>
        <dbReference type="Google" id="ProtNLM"/>
    </source>
</evidence>
<dbReference type="Proteomes" id="UP000321685">
    <property type="component" value="Unassembled WGS sequence"/>
</dbReference>
<dbReference type="OrthoDB" id="3575796at2"/>
<accession>A0A511DA91</accession>
<dbReference type="AlphaFoldDB" id="A0A511DA91"/>
<feature type="transmembrane region" description="Helical" evidence="1">
    <location>
        <begin position="191"/>
        <end position="211"/>
    </location>
</feature>
<organism evidence="2 3">
    <name type="scientific">Pseudonocardia sulfidoxydans NBRC 16205</name>
    <dbReference type="NCBI Taxonomy" id="1223511"/>
    <lineage>
        <taxon>Bacteria</taxon>
        <taxon>Bacillati</taxon>
        <taxon>Actinomycetota</taxon>
        <taxon>Actinomycetes</taxon>
        <taxon>Pseudonocardiales</taxon>
        <taxon>Pseudonocardiaceae</taxon>
        <taxon>Pseudonocardia</taxon>
    </lineage>
</organism>
<evidence type="ECO:0000313" key="3">
    <source>
        <dbReference type="Proteomes" id="UP000321685"/>
    </source>
</evidence>
<name>A0A511DA91_9PSEU</name>
<keyword evidence="3" id="KW-1185">Reference proteome</keyword>